<evidence type="ECO:0000256" key="7">
    <source>
        <dbReference type="ARBA" id="ARBA00033696"/>
    </source>
</evidence>
<comment type="catalytic activity">
    <reaction evidence="8">
        <text>1D-myo-inositol hexakisphosphate + ATP = 1-diphospho-1D-myo-inositol 2,3,4,5,6-pentakisphosphate + ADP</text>
        <dbReference type="Rhea" id="RHEA:37459"/>
        <dbReference type="ChEBI" id="CHEBI:30616"/>
        <dbReference type="ChEBI" id="CHEBI:58130"/>
        <dbReference type="ChEBI" id="CHEBI:74946"/>
        <dbReference type="ChEBI" id="CHEBI:456216"/>
        <dbReference type="EC" id="2.7.4.24"/>
    </reaction>
    <physiologicalReaction direction="left-to-right" evidence="8">
        <dbReference type="Rhea" id="RHEA:37460"/>
    </physiologicalReaction>
</comment>
<feature type="region of interest" description="Disordered" evidence="10">
    <location>
        <begin position="258"/>
        <end position="324"/>
    </location>
</feature>
<sequence length="479" mass="53363">MAALTSAKSQTSTTASSTIFTTTRRLSSLREPRSCSCALRLADIIIPQEYGITKEERLHIGQSYCTPLLHKIRCDLLQCISTTMDESTTRLDYKYSNGVSTPERFVRTRLYFTSESHIHSLLSILRYGGLLDEEKDEQWEQSIDFIGACAELNYMSQIVLMMFEDPAQSEDSDERFHIELHFSPGAYTSCDEMAAEPKGMGFRPKPSRETGSDTTTPTNIPEIPEEPQTVDPHVKTATPVLKQCISLPDHFQEDLIEENSFAPSPEPIKKDIQQSGTSVKEKPNLRVRLRSPDPNTPEWDWGDEAGNRNHVEKETPGSGKKSPNVRFFVSASKEIRNTSGIDQKTDAAKSNSDHSIYYNTIPPLKDGTQDGNKTTEVELPRPSLADGGVDKAIQRHDSGLDSVVFEDKGKKSKGESVGENEKDSLPKATFKRTDPIHIKVSQNEDVGKSGIDEKRSRSLEDTDGADKMEIDAKSDILSL</sequence>
<evidence type="ECO:0000313" key="11">
    <source>
        <dbReference type="EMBL" id="CEK86132.1"/>
    </source>
</evidence>
<keyword evidence="2 9" id="KW-0963">Cytoplasm</keyword>
<dbReference type="GO" id="GO:0033857">
    <property type="term" value="F:5-diphosphoinositol pentakisphosphate 1-kinase activity"/>
    <property type="evidence" value="ECO:0007669"/>
    <property type="project" value="TreeGrafter"/>
</dbReference>
<dbReference type="PANTHER" id="PTHR12750">
    <property type="entry name" value="DIPHOSPHOINOSITOL PENTAKISPHOSPHATE KINASE"/>
    <property type="match status" value="1"/>
</dbReference>
<dbReference type="InterPro" id="IPR000560">
    <property type="entry name" value="His_Pase_clade-2"/>
</dbReference>
<evidence type="ECO:0000256" key="6">
    <source>
        <dbReference type="ARBA" id="ARBA00022840"/>
    </source>
</evidence>
<comment type="similarity">
    <text evidence="1 9">Belongs to the histidine acid phosphatase family. VIP1 subfamily.</text>
</comment>
<evidence type="ECO:0000256" key="5">
    <source>
        <dbReference type="ARBA" id="ARBA00022777"/>
    </source>
</evidence>
<dbReference type="AlphaFoldDB" id="A0A0B7AZU3"/>
<keyword evidence="6 9" id="KW-0067">ATP-binding</keyword>
<dbReference type="Pfam" id="PF00328">
    <property type="entry name" value="His_Phos_2"/>
    <property type="match status" value="1"/>
</dbReference>
<evidence type="ECO:0000256" key="9">
    <source>
        <dbReference type="RuleBase" id="RU365032"/>
    </source>
</evidence>
<dbReference type="GO" id="GO:0052723">
    <property type="term" value="F:inositol hexakisphosphate 1-kinase activity"/>
    <property type="evidence" value="ECO:0007669"/>
    <property type="project" value="RHEA"/>
</dbReference>
<organism evidence="11">
    <name type="scientific">Arion vulgaris</name>
    <dbReference type="NCBI Taxonomy" id="1028688"/>
    <lineage>
        <taxon>Eukaryota</taxon>
        <taxon>Metazoa</taxon>
        <taxon>Spiralia</taxon>
        <taxon>Lophotrochozoa</taxon>
        <taxon>Mollusca</taxon>
        <taxon>Gastropoda</taxon>
        <taxon>Heterobranchia</taxon>
        <taxon>Euthyneura</taxon>
        <taxon>Panpulmonata</taxon>
        <taxon>Eupulmonata</taxon>
        <taxon>Stylommatophora</taxon>
        <taxon>Helicina</taxon>
        <taxon>Arionoidea</taxon>
        <taxon>Arionidae</taxon>
        <taxon>Arion</taxon>
    </lineage>
</organism>
<feature type="compositionally biased region" description="Basic and acidic residues" evidence="10">
    <location>
        <begin position="445"/>
        <end position="479"/>
    </location>
</feature>
<dbReference type="GO" id="GO:0005829">
    <property type="term" value="C:cytosol"/>
    <property type="evidence" value="ECO:0007669"/>
    <property type="project" value="UniProtKB-SubCell"/>
</dbReference>
<accession>A0A0B7AZU3</accession>
<dbReference type="SUPFAM" id="SSF53254">
    <property type="entry name" value="Phosphoglycerate mutase-like"/>
    <property type="match status" value="1"/>
</dbReference>
<keyword evidence="5 9" id="KW-0418">Kinase</keyword>
<evidence type="ECO:0000256" key="3">
    <source>
        <dbReference type="ARBA" id="ARBA00022679"/>
    </source>
</evidence>
<dbReference type="CDD" id="cd07061">
    <property type="entry name" value="HP_HAP_like"/>
    <property type="match status" value="1"/>
</dbReference>
<comment type="function">
    <text evidence="9">Bifunctional inositol kinase that acts in concert with the IP6K kinases to synthesize the diphosphate group-containing inositol pyrophosphates diphosphoinositol pentakisphosphate, PP-InsP5, and bis-diphosphoinositol tetrakisphosphate, (PP)2-InsP4. PP-InsP5 and (PP)2-InsP4, also respectively called InsP7 and InsP8, may regulate a variety of cellular processes, including apoptosis, vesicle trafficking, cytoskeletal dynamics, and exocytosis. Phosphorylates inositol hexakisphosphate (InsP6).</text>
</comment>
<evidence type="ECO:0000256" key="2">
    <source>
        <dbReference type="ARBA" id="ARBA00022490"/>
    </source>
</evidence>
<feature type="compositionally biased region" description="Basic and acidic residues" evidence="10">
    <location>
        <begin position="305"/>
        <end position="315"/>
    </location>
</feature>
<feature type="non-terminal residue" evidence="11">
    <location>
        <position position="479"/>
    </location>
</feature>
<reference evidence="11" key="1">
    <citation type="submission" date="2014-12" db="EMBL/GenBank/DDBJ databases">
        <title>Insight into the proteome of Arion vulgaris.</title>
        <authorList>
            <person name="Aradska J."/>
            <person name="Bulat T."/>
            <person name="Smidak R."/>
            <person name="Sarate P."/>
            <person name="Gangsoo J."/>
            <person name="Sialana F."/>
            <person name="Bilban M."/>
            <person name="Lubec G."/>
        </authorList>
    </citation>
    <scope>NUCLEOTIDE SEQUENCE</scope>
    <source>
        <tissue evidence="11">Skin</tissue>
    </source>
</reference>
<keyword evidence="3 9" id="KW-0808">Transferase</keyword>
<feature type="region of interest" description="Disordered" evidence="10">
    <location>
        <begin position="196"/>
        <end position="230"/>
    </location>
</feature>
<feature type="compositionally biased region" description="Basic and acidic residues" evidence="10">
    <location>
        <begin position="388"/>
        <end position="437"/>
    </location>
</feature>
<dbReference type="PANTHER" id="PTHR12750:SF9">
    <property type="entry name" value="INOSITOL HEXAKISPHOSPHATE AND DIPHOSPHOINOSITOL-PENTAKISPHOSPHATE KINASE"/>
    <property type="match status" value="1"/>
</dbReference>
<feature type="region of interest" description="Disordered" evidence="10">
    <location>
        <begin position="338"/>
        <end position="479"/>
    </location>
</feature>
<evidence type="ECO:0000256" key="1">
    <source>
        <dbReference type="ARBA" id="ARBA00005609"/>
    </source>
</evidence>
<dbReference type="InterPro" id="IPR037446">
    <property type="entry name" value="His_Pase_VIP1"/>
</dbReference>
<dbReference type="EC" id="2.7.4.24" evidence="9"/>
<gene>
    <name evidence="11" type="primary">ORF152046</name>
</gene>
<name>A0A0B7AZU3_9EUPU</name>
<comment type="subcellular location">
    <subcellularLocation>
        <location evidence="9">Cytoplasm</location>
        <location evidence="9">Cytosol</location>
    </subcellularLocation>
</comment>
<dbReference type="InterPro" id="IPR029033">
    <property type="entry name" value="His_PPase_superfam"/>
</dbReference>
<feature type="compositionally biased region" description="Polar residues" evidence="10">
    <location>
        <begin position="338"/>
        <end position="358"/>
    </location>
</feature>
<dbReference type="GO" id="GO:0032958">
    <property type="term" value="P:inositol phosphate biosynthetic process"/>
    <property type="evidence" value="ECO:0007669"/>
    <property type="project" value="TreeGrafter"/>
</dbReference>
<proteinExistence type="inferred from homology"/>
<dbReference type="EMBL" id="HACG01039267">
    <property type="protein sequence ID" value="CEK86132.1"/>
    <property type="molecule type" value="Transcribed_RNA"/>
</dbReference>
<evidence type="ECO:0000256" key="4">
    <source>
        <dbReference type="ARBA" id="ARBA00022741"/>
    </source>
</evidence>
<evidence type="ECO:0000256" key="10">
    <source>
        <dbReference type="SAM" id="MobiDB-lite"/>
    </source>
</evidence>
<dbReference type="GO" id="GO:0006020">
    <property type="term" value="P:inositol metabolic process"/>
    <property type="evidence" value="ECO:0007669"/>
    <property type="project" value="TreeGrafter"/>
</dbReference>
<keyword evidence="4 9" id="KW-0547">Nucleotide-binding</keyword>
<comment type="catalytic activity">
    <reaction evidence="7">
        <text>5-diphospho-1D-myo-inositol 1,2,3,4,6-pentakisphosphate + ATP + H(+) = 1,5-bis(diphospho)-1D-myo-inositol 2,3,4,6-tetrakisphosphate + ADP</text>
        <dbReference type="Rhea" id="RHEA:10276"/>
        <dbReference type="ChEBI" id="CHEBI:15378"/>
        <dbReference type="ChEBI" id="CHEBI:30616"/>
        <dbReference type="ChEBI" id="CHEBI:58628"/>
        <dbReference type="ChEBI" id="CHEBI:77983"/>
        <dbReference type="ChEBI" id="CHEBI:456216"/>
        <dbReference type="EC" id="2.7.4.24"/>
    </reaction>
    <physiologicalReaction direction="left-to-right" evidence="7">
        <dbReference type="Rhea" id="RHEA:10277"/>
    </physiologicalReaction>
</comment>
<evidence type="ECO:0000256" key="8">
    <source>
        <dbReference type="ARBA" id="ARBA00034629"/>
    </source>
</evidence>
<dbReference type="GO" id="GO:0005524">
    <property type="term" value="F:ATP binding"/>
    <property type="evidence" value="ECO:0007669"/>
    <property type="project" value="UniProtKB-KW"/>
</dbReference>
<protein>
    <recommendedName>
        <fullName evidence="9">Inositol hexakisphosphate and diphosphoinositol-pentakisphosphate kinase</fullName>
        <ecNumber evidence="9">2.7.4.24</ecNumber>
    </recommendedName>
</protein>